<evidence type="ECO:0000256" key="1">
    <source>
        <dbReference type="SAM" id="Phobius"/>
    </source>
</evidence>
<dbReference type="InterPro" id="IPR007690">
    <property type="entry name" value="T2SS_GspM"/>
</dbReference>
<dbReference type="RefSeq" id="WP_275681449.1">
    <property type="nucleotide sequence ID" value="NZ_JAJLJH010000001.1"/>
</dbReference>
<protein>
    <submittedName>
        <fullName evidence="2">Type II secretion system protein M</fullName>
    </submittedName>
</protein>
<proteinExistence type="predicted"/>
<accession>A0A9X1YPJ4</accession>
<evidence type="ECO:0000313" key="3">
    <source>
        <dbReference type="Proteomes" id="UP001139353"/>
    </source>
</evidence>
<feature type="transmembrane region" description="Helical" evidence="1">
    <location>
        <begin position="25"/>
        <end position="47"/>
    </location>
</feature>
<keyword evidence="3" id="KW-1185">Reference proteome</keyword>
<name>A0A9X1YPJ4_9BURK</name>
<dbReference type="Proteomes" id="UP001139353">
    <property type="component" value="Unassembled WGS sequence"/>
</dbReference>
<keyword evidence="1" id="KW-0472">Membrane</keyword>
<comment type="caution">
    <text evidence="2">The sequence shown here is derived from an EMBL/GenBank/DDBJ whole genome shotgun (WGS) entry which is preliminary data.</text>
</comment>
<dbReference type="EMBL" id="JAJLJH010000001">
    <property type="protein sequence ID" value="MCK9685446.1"/>
    <property type="molecule type" value="Genomic_DNA"/>
</dbReference>
<dbReference type="AlphaFoldDB" id="A0A9X1YPJ4"/>
<keyword evidence="1" id="KW-0812">Transmembrane</keyword>
<dbReference type="GO" id="GO:0015627">
    <property type="term" value="C:type II protein secretion system complex"/>
    <property type="evidence" value="ECO:0007669"/>
    <property type="project" value="InterPro"/>
</dbReference>
<sequence length="163" mass="17478">MSAITDTRDQMRARYAKLDARERQMVVVIGGALAFLVVWLLLVRPAWTTLDDAPVLRAQADAQLLQMQAISNEARQLRALPPVPQSVAEQVLKSATDDLGGKAKFAMQGDHGTLSVTGINGEDLRTWLLKARGGARARPTGASLTRAGEGYNGTLVVAIGSQQ</sequence>
<gene>
    <name evidence="2" type="ORF">LPC04_06965</name>
</gene>
<organism evidence="2 3">
    <name type="scientific">Scleromatobacter humisilvae</name>
    <dbReference type="NCBI Taxonomy" id="2897159"/>
    <lineage>
        <taxon>Bacteria</taxon>
        <taxon>Pseudomonadati</taxon>
        <taxon>Pseudomonadota</taxon>
        <taxon>Betaproteobacteria</taxon>
        <taxon>Burkholderiales</taxon>
        <taxon>Sphaerotilaceae</taxon>
        <taxon>Scleromatobacter</taxon>
    </lineage>
</organism>
<dbReference type="GO" id="GO:0015628">
    <property type="term" value="P:protein secretion by the type II secretion system"/>
    <property type="evidence" value="ECO:0007669"/>
    <property type="project" value="InterPro"/>
</dbReference>
<keyword evidence="1" id="KW-1133">Transmembrane helix</keyword>
<dbReference type="Pfam" id="PF04612">
    <property type="entry name" value="T2SSM"/>
    <property type="match status" value="1"/>
</dbReference>
<evidence type="ECO:0000313" key="2">
    <source>
        <dbReference type="EMBL" id="MCK9685446.1"/>
    </source>
</evidence>
<reference evidence="2" key="1">
    <citation type="submission" date="2021-11" db="EMBL/GenBank/DDBJ databases">
        <title>BS-T2-15 a new species belonging to the Comamonadaceae family isolated from the soil of a French oak forest.</title>
        <authorList>
            <person name="Mieszkin S."/>
            <person name="Alain K."/>
        </authorList>
    </citation>
    <scope>NUCLEOTIDE SEQUENCE</scope>
    <source>
        <strain evidence="2">BS-T2-15</strain>
    </source>
</reference>